<protein>
    <submittedName>
        <fullName evidence="1">Uncharacterized protein</fullName>
    </submittedName>
</protein>
<feature type="non-terminal residue" evidence="1">
    <location>
        <position position="1"/>
    </location>
</feature>
<evidence type="ECO:0000313" key="1">
    <source>
        <dbReference type="EMBL" id="KAH9331222.1"/>
    </source>
</evidence>
<reference evidence="1 2" key="1">
    <citation type="journal article" date="2021" name="Nat. Plants">
        <title>The Taxus genome provides insights into paclitaxel biosynthesis.</title>
        <authorList>
            <person name="Xiong X."/>
            <person name="Gou J."/>
            <person name="Liao Q."/>
            <person name="Li Y."/>
            <person name="Zhou Q."/>
            <person name="Bi G."/>
            <person name="Li C."/>
            <person name="Du R."/>
            <person name="Wang X."/>
            <person name="Sun T."/>
            <person name="Guo L."/>
            <person name="Liang H."/>
            <person name="Lu P."/>
            <person name="Wu Y."/>
            <person name="Zhang Z."/>
            <person name="Ro D.K."/>
            <person name="Shang Y."/>
            <person name="Huang S."/>
            <person name="Yan J."/>
        </authorList>
    </citation>
    <scope>NUCLEOTIDE SEQUENCE [LARGE SCALE GENOMIC DNA]</scope>
    <source>
        <strain evidence="1">Ta-2019</strain>
    </source>
</reference>
<dbReference type="AlphaFoldDB" id="A0AA38LS09"/>
<sequence length="319" mass="35235">MYGMRWVSRMYVHKYAEALSDAESCCKLDAYHSGGFQAKIQSLLSVGRYQDAFCFLERSCGLEHLNEDEKKVFTSTYRRFGESYFHMGDAIIEGAGVGAHRPRLCKQDGDFIGPVEIRMTSNDCSRGLFATGNIETGRVILISKALALSYKPKEDPVSNGLLQNVKDALSSCGDKSLQLFLSHATCIPNHLSHFVPKMSDFFADKNDSANCKNACVVTVGAKTGSIGSFYLSNNLLLDVEEATKGFGSLFLLCFNMSLHTDRVEISNHPEAYVRRSSLFSASRILIALHPSFIAKSLSGGDAEIAKGLEWIHTWDLRVA</sequence>
<dbReference type="PANTHER" id="PTHR47643">
    <property type="entry name" value="TPR DOMAIN PROTEIN (AFU_ORTHOLOGUE AFUA_5G12710)"/>
    <property type="match status" value="1"/>
</dbReference>
<dbReference type="Proteomes" id="UP000824469">
    <property type="component" value="Unassembled WGS sequence"/>
</dbReference>
<accession>A0AA38LS09</accession>
<dbReference type="EMBL" id="JAHRHJ020000001">
    <property type="protein sequence ID" value="KAH9331222.1"/>
    <property type="molecule type" value="Genomic_DNA"/>
</dbReference>
<dbReference type="InterPro" id="IPR053209">
    <property type="entry name" value="Gramillin-biosynth_MTr"/>
</dbReference>
<proteinExistence type="predicted"/>
<evidence type="ECO:0000313" key="2">
    <source>
        <dbReference type="Proteomes" id="UP000824469"/>
    </source>
</evidence>
<gene>
    <name evidence="1" type="ORF">KI387_003330</name>
</gene>
<comment type="caution">
    <text evidence="1">The sequence shown here is derived from an EMBL/GenBank/DDBJ whole genome shotgun (WGS) entry which is preliminary data.</text>
</comment>
<dbReference type="PANTHER" id="PTHR47643:SF2">
    <property type="entry name" value="TPR DOMAIN PROTEIN (AFU_ORTHOLOGUE AFUA_5G12710)"/>
    <property type="match status" value="1"/>
</dbReference>
<keyword evidence="2" id="KW-1185">Reference proteome</keyword>
<name>A0AA38LS09_TAXCH</name>
<organism evidence="1 2">
    <name type="scientific">Taxus chinensis</name>
    <name type="common">Chinese yew</name>
    <name type="synonym">Taxus wallichiana var. chinensis</name>
    <dbReference type="NCBI Taxonomy" id="29808"/>
    <lineage>
        <taxon>Eukaryota</taxon>
        <taxon>Viridiplantae</taxon>
        <taxon>Streptophyta</taxon>
        <taxon>Embryophyta</taxon>
        <taxon>Tracheophyta</taxon>
        <taxon>Spermatophyta</taxon>
        <taxon>Pinopsida</taxon>
        <taxon>Pinidae</taxon>
        <taxon>Conifers II</taxon>
        <taxon>Cupressales</taxon>
        <taxon>Taxaceae</taxon>
        <taxon>Taxus</taxon>
    </lineage>
</organism>